<keyword evidence="3" id="KW-1185">Reference proteome</keyword>
<dbReference type="RefSeq" id="WP_281840710.1">
    <property type="nucleotide sequence ID" value="NZ_BROH01000001.1"/>
</dbReference>
<protein>
    <submittedName>
        <fullName evidence="2">Uncharacterized protein</fullName>
    </submittedName>
</protein>
<keyword evidence="1" id="KW-0812">Transmembrane</keyword>
<organism evidence="2 3">
    <name type="scientific">Sinisalibacter aestuarii</name>
    <dbReference type="NCBI Taxonomy" id="2949426"/>
    <lineage>
        <taxon>Bacteria</taxon>
        <taxon>Pseudomonadati</taxon>
        <taxon>Pseudomonadota</taxon>
        <taxon>Alphaproteobacteria</taxon>
        <taxon>Rhodobacterales</taxon>
        <taxon>Roseobacteraceae</taxon>
        <taxon>Sinisalibacter</taxon>
    </lineage>
</organism>
<name>A0ABQ5LP82_9RHOB</name>
<gene>
    <name evidence="2" type="ORF">STA1M1_06230</name>
</gene>
<evidence type="ECO:0000313" key="3">
    <source>
        <dbReference type="Proteomes" id="UP001144205"/>
    </source>
</evidence>
<evidence type="ECO:0000313" key="2">
    <source>
        <dbReference type="EMBL" id="GKY86754.1"/>
    </source>
</evidence>
<dbReference type="Proteomes" id="UP001144205">
    <property type="component" value="Unassembled WGS sequence"/>
</dbReference>
<keyword evidence="1" id="KW-1133">Transmembrane helix</keyword>
<feature type="transmembrane region" description="Helical" evidence="1">
    <location>
        <begin position="12"/>
        <end position="32"/>
    </location>
</feature>
<evidence type="ECO:0000256" key="1">
    <source>
        <dbReference type="SAM" id="Phobius"/>
    </source>
</evidence>
<feature type="transmembrane region" description="Helical" evidence="1">
    <location>
        <begin position="38"/>
        <end position="56"/>
    </location>
</feature>
<keyword evidence="1" id="KW-0472">Membrane</keyword>
<accession>A0ABQ5LP82</accession>
<comment type="caution">
    <text evidence="2">The sequence shown here is derived from an EMBL/GenBank/DDBJ whole genome shotgun (WGS) entry which is preliminary data.</text>
</comment>
<dbReference type="EMBL" id="BROH01000001">
    <property type="protein sequence ID" value="GKY86754.1"/>
    <property type="molecule type" value="Genomic_DNA"/>
</dbReference>
<reference evidence="2" key="1">
    <citation type="journal article" date="2023" name="Int. J. Syst. Evol. Microbiol.">
        <title>Sinisalibacter aestuarii sp. nov., isolated from estuarine sediment of the Arakawa River.</title>
        <authorList>
            <person name="Arafat S.T."/>
            <person name="Hirano S."/>
            <person name="Sato A."/>
            <person name="Takeuchi K."/>
            <person name="Yasuda T."/>
            <person name="Terahara T."/>
            <person name="Hamada M."/>
            <person name="Kobayashi T."/>
        </authorList>
    </citation>
    <scope>NUCLEOTIDE SEQUENCE</scope>
    <source>
        <strain evidence="2">B-399</strain>
    </source>
</reference>
<proteinExistence type="predicted"/>
<sequence>MSFLRPEAIIALRRWRGAIAAAAVLALGLWWGLTSLGLIRWIGWALVLGGAALLWASAQRARFHGGHGGLGVVEVDERQIAYFAPVGGGIVSLDMLSEVAIGPDRAGLPVWRFTAGGEILRVPVSAEGTEALFDALTALPGVDIEAAIRASRSGPAGLTVIWRAPPRPGVHRLH</sequence>